<evidence type="ECO:0000313" key="3">
    <source>
        <dbReference type="Proteomes" id="UP000189670"/>
    </source>
</evidence>
<protein>
    <submittedName>
        <fullName evidence="2">LuxR2</fullName>
    </submittedName>
</protein>
<accession>A0A1V1NS63</accession>
<proteinExistence type="predicted"/>
<dbReference type="PROSITE" id="PS50043">
    <property type="entry name" value="HTH_LUXR_2"/>
    <property type="match status" value="1"/>
</dbReference>
<comment type="caution">
    <text evidence="2">The sequence shown here is derived from an EMBL/GenBank/DDBJ whole genome shotgun (WGS) entry which is preliminary data.</text>
</comment>
<reference evidence="3" key="1">
    <citation type="submission" date="2012-11" db="EMBL/GenBank/DDBJ databases">
        <authorList>
            <person name="Lucero-Rivera Y.E."/>
            <person name="Tovar-Ramirez D."/>
        </authorList>
    </citation>
    <scope>NUCLEOTIDE SEQUENCE [LARGE SCALE GENOMIC DNA]</scope>
    <source>
        <strain evidence="3">Araruama</strain>
    </source>
</reference>
<dbReference type="SMART" id="SM00421">
    <property type="entry name" value="HTH_LUXR"/>
    <property type="match status" value="1"/>
</dbReference>
<dbReference type="InterPro" id="IPR016032">
    <property type="entry name" value="Sig_transdc_resp-reg_C-effctor"/>
</dbReference>
<dbReference type="EMBL" id="ATBP01002866">
    <property type="protein sequence ID" value="ETR65398.1"/>
    <property type="molecule type" value="Genomic_DNA"/>
</dbReference>
<feature type="domain" description="HTH luxR-type" evidence="1">
    <location>
        <begin position="101"/>
        <end position="166"/>
    </location>
</feature>
<evidence type="ECO:0000313" key="2">
    <source>
        <dbReference type="EMBL" id="ETR65398.1"/>
    </source>
</evidence>
<gene>
    <name evidence="2" type="ORF">OMM_06056</name>
</gene>
<evidence type="ECO:0000259" key="1">
    <source>
        <dbReference type="PROSITE" id="PS50043"/>
    </source>
</evidence>
<name>A0A1V1NS63_9BACT</name>
<dbReference type="InterPro" id="IPR000792">
    <property type="entry name" value="Tscrpt_reg_LuxR_C"/>
</dbReference>
<dbReference type="InterPro" id="IPR036388">
    <property type="entry name" value="WH-like_DNA-bd_sf"/>
</dbReference>
<dbReference type="Proteomes" id="UP000189670">
    <property type="component" value="Unassembled WGS sequence"/>
</dbReference>
<sequence>MKFEELDINSYFLDKDKSIKKLHTQNQVKTEIIEDQMQQLDNLLKDQEKYFEKNVYQNIDGIIKPYIKLLKLTGLTKDQRKYLQQIEDTIDHIAQSVGNPLQVHFPEMTIKEMQIAEMIKNNLTSKEISNLLNLSDLTIFEYRKKIRKKLGLTNTSHNLRLFLEKLWQNGY</sequence>
<organism evidence="2 3">
    <name type="scientific">Candidatus Magnetoglobus multicellularis str. Araruama</name>
    <dbReference type="NCBI Taxonomy" id="890399"/>
    <lineage>
        <taxon>Bacteria</taxon>
        <taxon>Pseudomonadati</taxon>
        <taxon>Thermodesulfobacteriota</taxon>
        <taxon>Desulfobacteria</taxon>
        <taxon>Desulfobacterales</taxon>
        <taxon>Desulfobacteraceae</taxon>
        <taxon>Candidatus Magnetoglobus</taxon>
    </lineage>
</organism>
<dbReference type="GO" id="GO:0006355">
    <property type="term" value="P:regulation of DNA-templated transcription"/>
    <property type="evidence" value="ECO:0007669"/>
    <property type="project" value="InterPro"/>
</dbReference>
<dbReference type="Pfam" id="PF00196">
    <property type="entry name" value="GerE"/>
    <property type="match status" value="1"/>
</dbReference>
<dbReference type="AlphaFoldDB" id="A0A1V1NS63"/>
<dbReference type="SUPFAM" id="SSF46894">
    <property type="entry name" value="C-terminal effector domain of the bipartite response regulators"/>
    <property type="match status" value="1"/>
</dbReference>
<dbReference type="Gene3D" id="1.10.10.10">
    <property type="entry name" value="Winged helix-like DNA-binding domain superfamily/Winged helix DNA-binding domain"/>
    <property type="match status" value="1"/>
</dbReference>
<dbReference type="GO" id="GO:0003677">
    <property type="term" value="F:DNA binding"/>
    <property type="evidence" value="ECO:0007669"/>
    <property type="project" value="InterPro"/>
</dbReference>